<feature type="repeat" description="WD" evidence="6">
    <location>
        <begin position="495"/>
        <end position="524"/>
    </location>
</feature>
<keyword evidence="3" id="KW-0677">Repeat</keyword>
<dbReference type="InterPro" id="IPR013083">
    <property type="entry name" value="Znf_RING/FYVE/PHD"/>
</dbReference>
<keyword evidence="10" id="KW-1185">Reference proteome</keyword>
<evidence type="ECO:0000256" key="2">
    <source>
        <dbReference type="ARBA" id="ARBA00022723"/>
    </source>
</evidence>
<evidence type="ECO:0000256" key="5">
    <source>
        <dbReference type="ARBA" id="ARBA00022833"/>
    </source>
</evidence>
<feature type="repeat" description="WD" evidence="6">
    <location>
        <begin position="433"/>
        <end position="476"/>
    </location>
</feature>
<keyword evidence="1 6" id="KW-0853">WD repeat</keyword>
<accession>X6NR07</accession>
<name>X6NR07_RETFI</name>
<proteinExistence type="predicted"/>
<dbReference type="Pfam" id="PF02176">
    <property type="entry name" value="zf-TRAF"/>
    <property type="match status" value="1"/>
</dbReference>
<evidence type="ECO:0000256" key="3">
    <source>
        <dbReference type="ARBA" id="ARBA00022737"/>
    </source>
</evidence>
<dbReference type="InterPro" id="IPR001293">
    <property type="entry name" value="Znf_TRAF"/>
</dbReference>
<dbReference type="PANTHER" id="PTHR19848">
    <property type="entry name" value="WD40 REPEAT PROTEIN"/>
    <property type="match status" value="1"/>
</dbReference>
<keyword evidence="4" id="KW-0863">Zinc-finger</keyword>
<keyword evidence="9" id="KW-0808">Transferase</keyword>
<keyword evidence="5" id="KW-0862">Zinc</keyword>
<feature type="coiled-coil region" evidence="7">
    <location>
        <begin position="252"/>
        <end position="384"/>
    </location>
</feature>
<evidence type="ECO:0000259" key="8">
    <source>
        <dbReference type="Pfam" id="PF02176"/>
    </source>
</evidence>
<keyword evidence="7" id="KW-0175">Coiled coil</keyword>
<dbReference type="Gene3D" id="2.130.10.10">
    <property type="entry name" value="YVTN repeat-like/Quinoprotein amine dehydrogenase"/>
    <property type="match status" value="2"/>
</dbReference>
<organism evidence="9 10">
    <name type="scientific">Reticulomyxa filosa</name>
    <dbReference type="NCBI Taxonomy" id="46433"/>
    <lineage>
        <taxon>Eukaryota</taxon>
        <taxon>Sar</taxon>
        <taxon>Rhizaria</taxon>
        <taxon>Retaria</taxon>
        <taxon>Foraminifera</taxon>
        <taxon>Monothalamids</taxon>
        <taxon>Reticulomyxidae</taxon>
        <taxon>Reticulomyxa</taxon>
    </lineage>
</organism>
<evidence type="ECO:0000313" key="9">
    <source>
        <dbReference type="EMBL" id="ETO28421.1"/>
    </source>
</evidence>
<sequence>MLKKYNPFNLNYKKNLKKLYLGLIMLILDEEECQAVKVKSLKALLFEGCYDKDWMAASNKQSLLKSLQCLLCNQIASNAMELTCNEHEDHKDTLLVGEQCLMKYLHKHNNQCPIGKHGLCSYVKGRAVRRIVSELKITCPRQFINHFNQNANNRTKEGNIITEVEHVCKFKGNPEEMKEHLENTCPLKPLGCKFKEFGCHDILSDFNFEQHLQLQMKKHLDLLLEYVATLQNKMKQIQFNEFNPVIVYFFFKKKYTNALEEIKQLKLKIKEQENEIQLLKANNDNNSLQWDEKEKEMKKLQNHLQQESLKYREDFESSKLKIDESNRKLNKNNTKINQLKKKIQNKDNEINALHQDIQLKDKQIIDKEKLIQQMKRDFNDKERQSQSHYEQSIKLLKDKHLQLIQDFHKLSKKEIPTIHFDKFRSSYKLINTLTGHTSIVWNIDYSTFDDCQFICSGSLDKTVCVWDIDNNRQIQSFNRHLYHVYCAKFSQYHHYNTNRNVICSSSYDKTIRFWDFKNNQQLQVLNGHTSGVWGVIFSTFSGGRYLCSGSFDWTIRLWDVETSKSLLCFNGHTGTVRCMDISPLQNSNNNKSNNIGVIGGNGYTICSGSRDNTIRIWDIETAKQLIVFKGHKHWVTSVKYGSNELLKQYYLDQLIKAFVCGIFELNNKFKFSKDIQIMCGLLNIHHL</sequence>
<evidence type="ECO:0000256" key="6">
    <source>
        <dbReference type="PROSITE-ProRule" id="PRU00221"/>
    </source>
</evidence>
<dbReference type="GO" id="GO:0004674">
    <property type="term" value="F:protein serine/threonine kinase activity"/>
    <property type="evidence" value="ECO:0007669"/>
    <property type="project" value="UniProtKB-KW"/>
</dbReference>
<dbReference type="PANTHER" id="PTHR19848:SF8">
    <property type="entry name" value="F-BOX AND WD REPEAT DOMAIN CONTAINING 7"/>
    <property type="match status" value="1"/>
</dbReference>
<keyword evidence="9" id="KW-0418">Kinase</keyword>
<dbReference type="InterPro" id="IPR019775">
    <property type="entry name" value="WD40_repeat_CS"/>
</dbReference>
<dbReference type="InterPro" id="IPR001680">
    <property type="entry name" value="WD40_rpt"/>
</dbReference>
<evidence type="ECO:0000256" key="7">
    <source>
        <dbReference type="SAM" id="Coils"/>
    </source>
</evidence>
<dbReference type="SMART" id="SM00320">
    <property type="entry name" value="WD40"/>
    <property type="match status" value="4"/>
</dbReference>
<gene>
    <name evidence="9" type="ORF">RFI_08712</name>
</gene>
<feature type="domain" description="TRAF-type" evidence="8">
    <location>
        <begin position="173"/>
        <end position="211"/>
    </location>
</feature>
<dbReference type="AlphaFoldDB" id="X6NR07"/>
<dbReference type="EMBL" id="ASPP01006685">
    <property type="protein sequence ID" value="ETO28421.1"/>
    <property type="molecule type" value="Genomic_DNA"/>
</dbReference>
<evidence type="ECO:0000256" key="4">
    <source>
        <dbReference type="ARBA" id="ARBA00022771"/>
    </source>
</evidence>
<feature type="repeat" description="WD" evidence="6">
    <location>
        <begin position="601"/>
        <end position="627"/>
    </location>
</feature>
<dbReference type="Proteomes" id="UP000023152">
    <property type="component" value="Unassembled WGS sequence"/>
</dbReference>
<feature type="repeat" description="WD" evidence="6">
    <location>
        <begin position="525"/>
        <end position="568"/>
    </location>
</feature>
<dbReference type="Gene3D" id="3.30.40.10">
    <property type="entry name" value="Zinc/RING finger domain, C3HC4 (zinc finger)"/>
    <property type="match status" value="1"/>
</dbReference>
<dbReference type="PROSITE" id="PS00678">
    <property type="entry name" value="WD_REPEATS_1"/>
    <property type="match status" value="4"/>
</dbReference>
<dbReference type="GO" id="GO:0008270">
    <property type="term" value="F:zinc ion binding"/>
    <property type="evidence" value="ECO:0007669"/>
    <property type="project" value="UniProtKB-KW"/>
</dbReference>
<dbReference type="PRINTS" id="PR00320">
    <property type="entry name" value="GPROTEINBRPT"/>
</dbReference>
<dbReference type="SUPFAM" id="SSF50978">
    <property type="entry name" value="WD40 repeat-like"/>
    <property type="match status" value="1"/>
</dbReference>
<dbReference type="PROSITE" id="PS50294">
    <property type="entry name" value="WD_REPEATS_REGION"/>
    <property type="match status" value="2"/>
</dbReference>
<dbReference type="CDD" id="cd00200">
    <property type="entry name" value="WD40"/>
    <property type="match status" value="1"/>
</dbReference>
<evidence type="ECO:0000256" key="1">
    <source>
        <dbReference type="ARBA" id="ARBA00022574"/>
    </source>
</evidence>
<dbReference type="InterPro" id="IPR020472">
    <property type="entry name" value="WD40_PAC1"/>
</dbReference>
<dbReference type="InterPro" id="IPR015943">
    <property type="entry name" value="WD40/YVTN_repeat-like_dom_sf"/>
</dbReference>
<dbReference type="Pfam" id="PF00400">
    <property type="entry name" value="WD40"/>
    <property type="match status" value="4"/>
</dbReference>
<dbReference type="InterPro" id="IPR036322">
    <property type="entry name" value="WD40_repeat_dom_sf"/>
</dbReference>
<dbReference type="PROSITE" id="PS50082">
    <property type="entry name" value="WD_REPEATS_2"/>
    <property type="match status" value="4"/>
</dbReference>
<evidence type="ECO:0000313" key="10">
    <source>
        <dbReference type="Proteomes" id="UP000023152"/>
    </source>
</evidence>
<reference evidence="9 10" key="1">
    <citation type="journal article" date="2013" name="Curr. Biol.">
        <title>The Genome of the Foraminiferan Reticulomyxa filosa.</title>
        <authorList>
            <person name="Glockner G."/>
            <person name="Hulsmann N."/>
            <person name="Schleicher M."/>
            <person name="Noegel A.A."/>
            <person name="Eichinger L."/>
            <person name="Gallinger C."/>
            <person name="Pawlowski J."/>
            <person name="Sierra R."/>
            <person name="Euteneuer U."/>
            <person name="Pillet L."/>
            <person name="Moustafa A."/>
            <person name="Platzer M."/>
            <person name="Groth M."/>
            <person name="Szafranski K."/>
            <person name="Schliwa M."/>
        </authorList>
    </citation>
    <scope>NUCLEOTIDE SEQUENCE [LARGE SCALE GENOMIC DNA]</scope>
</reference>
<keyword evidence="9" id="KW-0723">Serine/threonine-protein kinase</keyword>
<comment type="caution">
    <text evidence="9">The sequence shown here is derived from an EMBL/GenBank/DDBJ whole genome shotgun (WGS) entry which is preliminary data.</text>
</comment>
<protein>
    <submittedName>
        <fullName evidence="9">Serine/threonine protein kinase</fullName>
    </submittedName>
</protein>
<keyword evidence="2" id="KW-0479">Metal-binding</keyword>